<dbReference type="Proteomes" id="UP001611075">
    <property type="component" value="Unassembled WGS sequence"/>
</dbReference>
<reference evidence="2 3" key="1">
    <citation type="submission" date="2024-10" db="EMBL/GenBank/DDBJ databases">
        <title>The Natural Products Discovery Center: Release of the First 8490 Sequenced Strains for Exploring Actinobacteria Biosynthetic Diversity.</title>
        <authorList>
            <person name="Kalkreuter E."/>
            <person name="Kautsar S.A."/>
            <person name="Yang D."/>
            <person name="Bader C.D."/>
            <person name="Teijaro C.N."/>
            <person name="Fluegel L."/>
            <person name="Davis C.M."/>
            <person name="Simpson J.R."/>
            <person name="Lauterbach L."/>
            <person name="Steele A.D."/>
            <person name="Gui C."/>
            <person name="Meng S."/>
            <person name="Li G."/>
            <person name="Viehrig K."/>
            <person name="Ye F."/>
            <person name="Su P."/>
            <person name="Kiefer A.F."/>
            <person name="Nichols A."/>
            <person name="Cepeda A.J."/>
            <person name="Yan W."/>
            <person name="Fan B."/>
            <person name="Jiang Y."/>
            <person name="Adhikari A."/>
            <person name="Zheng C.-J."/>
            <person name="Schuster L."/>
            <person name="Cowan T.M."/>
            <person name="Smanski M.J."/>
            <person name="Chevrette M.G."/>
            <person name="De Carvalho L.P.S."/>
            <person name="Shen B."/>
        </authorList>
    </citation>
    <scope>NUCLEOTIDE SEQUENCE [LARGE SCALE GENOMIC DNA]</scope>
    <source>
        <strain evidence="2 3">NPDC021253</strain>
    </source>
</reference>
<evidence type="ECO:0000256" key="1">
    <source>
        <dbReference type="SAM" id="MobiDB-lite"/>
    </source>
</evidence>
<keyword evidence="3" id="KW-1185">Reference proteome</keyword>
<protein>
    <submittedName>
        <fullName evidence="2">Uncharacterized protein</fullName>
    </submittedName>
</protein>
<accession>A0ABW7SSB6</accession>
<feature type="region of interest" description="Disordered" evidence="1">
    <location>
        <begin position="67"/>
        <end position="88"/>
    </location>
</feature>
<evidence type="ECO:0000313" key="2">
    <source>
        <dbReference type="EMBL" id="MFI0796595.1"/>
    </source>
</evidence>
<evidence type="ECO:0000313" key="3">
    <source>
        <dbReference type="Proteomes" id="UP001611075"/>
    </source>
</evidence>
<gene>
    <name evidence="2" type="ORF">ACH4OY_28505</name>
</gene>
<sequence length="225" mass="25003">MKVTRPELVIIAHACDDWAPNYFRSPLHGGKDAAVRYIADHHLEGLTTKYGRAKIWDAVAAHLDANPDTLTAPRTTSTERDTREAERNARADTYLRAALHHYKATEPYEALALIARAELAAPTYKDFIQYRQAVEKKTPPFSRTDLTETDLRHRATLPLVDPHPGPPVMHHGSHAQAWVYPGRPVIEGNWPAAIPEHCTATDDELAEWIADGTLLVCTGCGLDCT</sequence>
<organism evidence="2 3">
    <name type="scientific">Micromonospora rubida</name>
    <dbReference type="NCBI Taxonomy" id="2697657"/>
    <lineage>
        <taxon>Bacteria</taxon>
        <taxon>Bacillati</taxon>
        <taxon>Actinomycetota</taxon>
        <taxon>Actinomycetes</taxon>
        <taxon>Micromonosporales</taxon>
        <taxon>Micromonosporaceae</taxon>
        <taxon>Micromonospora</taxon>
    </lineage>
</organism>
<proteinExistence type="predicted"/>
<feature type="compositionally biased region" description="Basic and acidic residues" evidence="1">
    <location>
        <begin position="77"/>
        <end position="88"/>
    </location>
</feature>
<comment type="caution">
    <text evidence="2">The sequence shown here is derived from an EMBL/GenBank/DDBJ whole genome shotgun (WGS) entry which is preliminary data.</text>
</comment>
<dbReference type="EMBL" id="JBIRPU010000030">
    <property type="protein sequence ID" value="MFI0796595.1"/>
    <property type="molecule type" value="Genomic_DNA"/>
</dbReference>
<name>A0ABW7SSB6_9ACTN</name>
<dbReference type="RefSeq" id="WP_396684867.1">
    <property type="nucleotide sequence ID" value="NZ_JBIRPU010000030.1"/>
</dbReference>